<protein>
    <recommendedName>
        <fullName evidence="2">DUF6535 domain-containing protein</fullName>
    </recommendedName>
</protein>
<keyword evidence="1" id="KW-0472">Membrane</keyword>
<dbReference type="EMBL" id="JAKELL010000096">
    <property type="protein sequence ID" value="KAH8982844.1"/>
    <property type="molecule type" value="Genomic_DNA"/>
</dbReference>
<comment type="caution">
    <text evidence="3">The sequence shown here is derived from an EMBL/GenBank/DDBJ whole genome shotgun (WGS) entry which is preliminary data.</text>
</comment>
<gene>
    <name evidence="3" type="ORF">EDB92DRAFT_1804284</name>
</gene>
<feature type="transmembrane region" description="Helical" evidence="1">
    <location>
        <begin position="118"/>
        <end position="137"/>
    </location>
</feature>
<dbReference type="InterPro" id="IPR045338">
    <property type="entry name" value="DUF6535"/>
</dbReference>
<keyword evidence="4" id="KW-1185">Reference proteome</keyword>
<feature type="transmembrane region" description="Helical" evidence="1">
    <location>
        <begin position="43"/>
        <end position="62"/>
    </location>
</feature>
<feature type="domain" description="DUF6535" evidence="2">
    <location>
        <begin position="21"/>
        <end position="201"/>
    </location>
</feature>
<feature type="non-terminal residue" evidence="3">
    <location>
        <position position="1"/>
    </location>
</feature>
<dbReference type="Proteomes" id="UP001201163">
    <property type="component" value="Unassembled WGS sequence"/>
</dbReference>
<evidence type="ECO:0000313" key="4">
    <source>
        <dbReference type="Proteomes" id="UP001201163"/>
    </source>
</evidence>
<name>A0AAD4L701_9AGAM</name>
<feature type="transmembrane region" description="Helical" evidence="1">
    <location>
        <begin position="179"/>
        <end position="200"/>
    </location>
</feature>
<reference evidence="3" key="1">
    <citation type="submission" date="2022-01" db="EMBL/GenBank/DDBJ databases">
        <title>Comparative genomics reveals a dynamic genome evolution in the ectomycorrhizal milk-cap (Lactarius) mushrooms.</title>
        <authorList>
            <consortium name="DOE Joint Genome Institute"/>
            <person name="Lebreton A."/>
            <person name="Tang N."/>
            <person name="Kuo A."/>
            <person name="LaButti K."/>
            <person name="Drula E."/>
            <person name="Barry K."/>
            <person name="Clum A."/>
            <person name="Lipzen A."/>
            <person name="Mousain D."/>
            <person name="Ng V."/>
            <person name="Wang R."/>
            <person name="Wang X."/>
            <person name="Dai Y."/>
            <person name="Henrissat B."/>
            <person name="Grigoriev I.V."/>
            <person name="Guerin-Laguette A."/>
            <person name="Yu F."/>
            <person name="Martin F.M."/>
        </authorList>
    </citation>
    <scope>NUCLEOTIDE SEQUENCE</scope>
    <source>
        <strain evidence="3">QP</strain>
    </source>
</reference>
<keyword evidence="1" id="KW-1133">Transmembrane helix</keyword>
<evidence type="ECO:0000256" key="1">
    <source>
        <dbReference type="SAM" id="Phobius"/>
    </source>
</evidence>
<organism evidence="3 4">
    <name type="scientific">Lactarius akahatsu</name>
    <dbReference type="NCBI Taxonomy" id="416441"/>
    <lineage>
        <taxon>Eukaryota</taxon>
        <taxon>Fungi</taxon>
        <taxon>Dikarya</taxon>
        <taxon>Basidiomycota</taxon>
        <taxon>Agaricomycotina</taxon>
        <taxon>Agaricomycetes</taxon>
        <taxon>Russulales</taxon>
        <taxon>Russulaceae</taxon>
        <taxon>Lactarius</taxon>
    </lineage>
</organism>
<sequence length="206" mass="22919">MNRRILIYVPGVASEGPSVLWSEYLKSMEEQDKQTAERYQGEADSTLIFTGLFSAVVTVSLVESYKWLSPDPADETVKLLAQISQQLVNISNGIPLESISAGSNQPFKPTISAVMVNVTWFCSVVLTLGCSVGATLIQQQTRRYLMLTQRPGAPYERARLRTFLFNGLRKFQSDTIHQLLAMVVHISILLYCVGLVIQIFTISKGI</sequence>
<accession>A0AAD4L701</accession>
<dbReference type="Pfam" id="PF20153">
    <property type="entry name" value="DUF6535"/>
    <property type="match status" value="1"/>
</dbReference>
<evidence type="ECO:0000313" key="3">
    <source>
        <dbReference type="EMBL" id="KAH8982844.1"/>
    </source>
</evidence>
<proteinExistence type="predicted"/>
<keyword evidence="1" id="KW-0812">Transmembrane</keyword>
<evidence type="ECO:0000259" key="2">
    <source>
        <dbReference type="Pfam" id="PF20153"/>
    </source>
</evidence>
<dbReference type="AlphaFoldDB" id="A0AAD4L701"/>